<dbReference type="Pfam" id="PF18480">
    <property type="entry name" value="DUF5615"/>
    <property type="match status" value="1"/>
</dbReference>
<dbReference type="InterPro" id="IPR041049">
    <property type="entry name" value="DUF5615"/>
</dbReference>
<evidence type="ECO:0000313" key="3">
    <source>
        <dbReference type="Proteomes" id="UP000501891"/>
    </source>
</evidence>
<evidence type="ECO:0000313" key="2">
    <source>
        <dbReference type="EMBL" id="QJE72695.1"/>
    </source>
</evidence>
<keyword evidence="3" id="KW-1185">Reference proteome</keyword>
<proteinExistence type="predicted"/>
<dbReference type="Proteomes" id="UP000501891">
    <property type="component" value="Chromosome"/>
</dbReference>
<dbReference type="AlphaFoldDB" id="A0A858R5N2"/>
<evidence type="ECO:0000259" key="1">
    <source>
        <dbReference type="Pfam" id="PF18480"/>
    </source>
</evidence>
<accession>A0A858R5N2</accession>
<gene>
    <name evidence="2" type="ORF">HHL28_05935</name>
</gene>
<protein>
    <submittedName>
        <fullName evidence="2">DUF5615 family PIN-like protein</fullName>
    </submittedName>
</protein>
<organism evidence="2 3">
    <name type="scientific">Aerophototrophica crusticola</name>
    <dbReference type="NCBI Taxonomy" id="1709002"/>
    <lineage>
        <taxon>Bacteria</taxon>
        <taxon>Pseudomonadati</taxon>
        <taxon>Pseudomonadota</taxon>
        <taxon>Alphaproteobacteria</taxon>
        <taxon>Rhodospirillales</taxon>
        <taxon>Rhodospirillaceae</taxon>
        <taxon>Aerophototrophica</taxon>
    </lineage>
</organism>
<dbReference type="EMBL" id="CP051775">
    <property type="protein sequence ID" value="QJE72695.1"/>
    <property type="molecule type" value="Genomic_DNA"/>
</dbReference>
<dbReference type="KEGG" id="acru:HHL28_05935"/>
<feature type="domain" description="DUF5615" evidence="1">
    <location>
        <begin position="3"/>
        <end position="96"/>
    </location>
</feature>
<name>A0A858R5N2_9PROT</name>
<sequence>MFKFLVDECLTPRLAFMARSRGHVAEHVTHMGWRGTPDHVLVREMSDGDWTLVTNNGRDFRKLAASLDIHAGLIIFVEQGDRDHQMKLMGAVLDYLAAREDLVNGLLEVRTEDDIRYSPLPSPEAV</sequence>
<reference evidence="2" key="1">
    <citation type="submission" date="2020-04" db="EMBL/GenBank/DDBJ databases">
        <title>A desert anoxygenic phototrophic bacterium fixes CO2 using RubisCO under aerobic conditions.</title>
        <authorList>
            <person name="Tang K."/>
        </authorList>
    </citation>
    <scope>NUCLEOTIDE SEQUENCE [LARGE SCALE GENOMIC DNA]</scope>
    <source>
        <strain evidence="2">MIMtkB3</strain>
    </source>
</reference>